<evidence type="ECO:0000313" key="1">
    <source>
        <dbReference type="EMBL" id="MBH5403029.1"/>
    </source>
</evidence>
<comment type="caution">
    <text evidence="1">The sequence shown here is derived from an EMBL/GenBank/DDBJ whole genome shotgun (WGS) entry which is preliminary data.</text>
</comment>
<keyword evidence="2" id="KW-1185">Reference proteome</keyword>
<reference evidence="1 2" key="1">
    <citation type="submission" date="2020-07" db="EMBL/GenBank/DDBJ databases">
        <title>Bradyrhizobium diversity isolated from nodules of indigenous legumes of Western Australia.</title>
        <authorList>
            <person name="Klepa M.S."/>
        </authorList>
    </citation>
    <scope>NUCLEOTIDE SEQUENCE [LARGE SCALE GENOMIC DNA]</scope>
    <source>
        <strain evidence="1 2">CNPSo 4010</strain>
    </source>
</reference>
<accession>A0ABS0Q0L3</accession>
<gene>
    <name evidence="1" type="ORF">HZZ13_35325</name>
</gene>
<dbReference type="RefSeq" id="WP_197964046.1">
    <property type="nucleotide sequence ID" value="NZ_JACCHP010000040.1"/>
</dbReference>
<sequence>MQLFVAAANGGKSSAFAAFLARVLKMRRISGSPFRRAKGAEYNELIAVGR</sequence>
<protein>
    <submittedName>
        <fullName evidence="1">Uncharacterized protein</fullName>
    </submittedName>
</protein>
<organism evidence="1 2">
    <name type="scientific">Bradyrhizobium agreste</name>
    <dbReference type="NCBI Taxonomy" id="2751811"/>
    <lineage>
        <taxon>Bacteria</taxon>
        <taxon>Pseudomonadati</taxon>
        <taxon>Pseudomonadota</taxon>
        <taxon>Alphaproteobacteria</taxon>
        <taxon>Hyphomicrobiales</taxon>
        <taxon>Nitrobacteraceae</taxon>
        <taxon>Bradyrhizobium</taxon>
    </lineage>
</organism>
<evidence type="ECO:0000313" key="2">
    <source>
        <dbReference type="Proteomes" id="UP000807370"/>
    </source>
</evidence>
<proteinExistence type="predicted"/>
<dbReference type="Proteomes" id="UP000807370">
    <property type="component" value="Unassembled WGS sequence"/>
</dbReference>
<name>A0ABS0Q0L3_9BRAD</name>
<dbReference type="EMBL" id="JACCHP010000040">
    <property type="protein sequence ID" value="MBH5403029.1"/>
    <property type="molecule type" value="Genomic_DNA"/>
</dbReference>